<proteinExistence type="predicted"/>
<dbReference type="Proteomes" id="UP000004810">
    <property type="component" value="Unassembled WGS sequence"/>
</dbReference>
<name>J9DMN0_WUCBA</name>
<reference evidence="3" key="1">
    <citation type="submission" date="2012-08" db="EMBL/GenBank/DDBJ databases">
        <title>The Genome Sequence of Wuchereria bancrofti.</title>
        <authorList>
            <person name="Nutman T.B."/>
            <person name="Fink D.L."/>
            <person name="Russ C."/>
            <person name="Young S."/>
            <person name="Zeng Q."/>
            <person name="Koehrsen M."/>
            <person name="Alvarado L."/>
            <person name="Berlin A."/>
            <person name="Chapman S.B."/>
            <person name="Chen Z."/>
            <person name="Freedman E."/>
            <person name="Gellesch M."/>
            <person name="Goldberg J."/>
            <person name="Griggs A."/>
            <person name="Gujja S."/>
            <person name="Heilman E.R."/>
            <person name="Heiman D."/>
            <person name="Hepburn T."/>
            <person name="Howarth C."/>
            <person name="Jen D."/>
            <person name="Larson L."/>
            <person name="Lewis B."/>
            <person name="Mehta T."/>
            <person name="Park D."/>
            <person name="Pearson M."/>
            <person name="Roberts A."/>
            <person name="Saif S."/>
            <person name="Shea T."/>
            <person name="Shenoy N."/>
            <person name="Sisk P."/>
            <person name="Stolte C."/>
            <person name="Sykes S."/>
            <person name="Walk T."/>
            <person name="White J."/>
            <person name="Yandava C."/>
            <person name="Haas B."/>
            <person name="Henn M.R."/>
            <person name="Nusbaum C."/>
            <person name="Birren B."/>
        </authorList>
    </citation>
    <scope>NUCLEOTIDE SEQUENCE [LARGE SCALE GENOMIC DNA]</scope>
    <source>
        <strain evidence="3">NA</strain>
    </source>
</reference>
<protein>
    <submittedName>
        <fullName evidence="2">Uncharacterized protein</fullName>
    </submittedName>
</protein>
<evidence type="ECO:0000313" key="2">
    <source>
        <dbReference type="EMBL" id="EJW70873.1"/>
    </source>
</evidence>
<organism evidence="2 3">
    <name type="scientific">Wuchereria bancrofti</name>
    <dbReference type="NCBI Taxonomy" id="6293"/>
    <lineage>
        <taxon>Eukaryota</taxon>
        <taxon>Metazoa</taxon>
        <taxon>Ecdysozoa</taxon>
        <taxon>Nematoda</taxon>
        <taxon>Chromadorea</taxon>
        <taxon>Rhabditida</taxon>
        <taxon>Spirurina</taxon>
        <taxon>Spiruromorpha</taxon>
        <taxon>Filarioidea</taxon>
        <taxon>Onchocercidae</taxon>
        <taxon>Wuchereria</taxon>
    </lineage>
</organism>
<dbReference type="EMBL" id="ADBV01020293">
    <property type="protein sequence ID" value="EJW70873.1"/>
    <property type="molecule type" value="Genomic_DNA"/>
</dbReference>
<feature type="compositionally biased region" description="Polar residues" evidence="1">
    <location>
        <begin position="89"/>
        <end position="99"/>
    </location>
</feature>
<gene>
    <name evidence="2" type="ORF">WUBG_18220</name>
</gene>
<dbReference type="AlphaFoldDB" id="J9DMN0"/>
<evidence type="ECO:0000313" key="3">
    <source>
        <dbReference type="Proteomes" id="UP000004810"/>
    </source>
</evidence>
<feature type="region of interest" description="Disordered" evidence="1">
    <location>
        <begin position="80"/>
        <end position="99"/>
    </location>
</feature>
<sequence length="132" mass="14780">MIFRESSGRNGSIISQAASTMYSVEQKDDLKLSLRVSRHEHGYHMNSSSSDECQSFLLSPPHRVVSPRLEMPILSPPYRRLSTPIASPKESSGRNGSIISQAASTMYSVEQKDDLKLSLRVSRHEVSFQLDL</sequence>
<accession>J9DMN0</accession>
<comment type="caution">
    <text evidence="2">The sequence shown here is derived from an EMBL/GenBank/DDBJ whole genome shotgun (WGS) entry which is preliminary data.</text>
</comment>
<evidence type="ECO:0000256" key="1">
    <source>
        <dbReference type="SAM" id="MobiDB-lite"/>
    </source>
</evidence>